<evidence type="ECO:0000313" key="2">
    <source>
        <dbReference type="EMBL" id="KAI1894351.1"/>
    </source>
</evidence>
<dbReference type="Proteomes" id="UP000829720">
    <property type="component" value="Unassembled WGS sequence"/>
</dbReference>
<reference evidence="2" key="1">
    <citation type="submission" date="2021-01" db="EMBL/GenBank/DDBJ databases">
        <authorList>
            <person name="Zahm M."/>
            <person name="Roques C."/>
            <person name="Cabau C."/>
            <person name="Klopp C."/>
            <person name="Donnadieu C."/>
            <person name="Jouanno E."/>
            <person name="Lampietro C."/>
            <person name="Louis A."/>
            <person name="Herpin A."/>
            <person name="Echchiki A."/>
            <person name="Berthelot C."/>
            <person name="Parey E."/>
            <person name="Roest-Crollius H."/>
            <person name="Braasch I."/>
            <person name="Postlethwait J."/>
            <person name="Bobe J."/>
            <person name="Montfort J."/>
            <person name="Bouchez O."/>
            <person name="Begum T."/>
            <person name="Mejri S."/>
            <person name="Adams A."/>
            <person name="Chen W.-J."/>
            <person name="Guiguen Y."/>
        </authorList>
    </citation>
    <scope>NUCLEOTIDE SEQUENCE</scope>
    <source>
        <tissue evidence="2">Blood</tissue>
    </source>
</reference>
<evidence type="ECO:0000313" key="3">
    <source>
        <dbReference type="Proteomes" id="UP000829720"/>
    </source>
</evidence>
<accession>A0A8T3DC62</accession>
<sequence length="92" mass="10344">MPPNSLVIIKYGPYESCGIVEYRTSRLEGLQAILTEDGHDCILEQTPDWNRVELVVNGECVYKCNILDLEFGGDGQLDQFCQDAKKAVNEAY</sequence>
<dbReference type="Pfam" id="PF15092">
    <property type="entry name" value="UPF0728"/>
    <property type="match status" value="1"/>
</dbReference>
<dbReference type="EMBL" id="JAERUA010000010">
    <property type="protein sequence ID" value="KAI1894351.1"/>
    <property type="molecule type" value="Genomic_DNA"/>
</dbReference>
<protein>
    <submittedName>
        <fullName evidence="2">Uncharacterized protein</fullName>
    </submittedName>
</protein>
<name>A0A8T3DC62_9TELE</name>
<dbReference type="PANTHER" id="PTHR28448">
    <property type="entry name" value="UPF0728 PROTEIN C10ORF53"/>
    <property type="match status" value="1"/>
</dbReference>
<comment type="similarity">
    <text evidence="1">Belongs to the UPF0728 family.</text>
</comment>
<organism evidence="2 3">
    <name type="scientific">Albula goreensis</name>
    <dbReference type="NCBI Taxonomy" id="1534307"/>
    <lineage>
        <taxon>Eukaryota</taxon>
        <taxon>Metazoa</taxon>
        <taxon>Chordata</taxon>
        <taxon>Craniata</taxon>
        <taxon>Vertebrata</taxon>
        <taxon>Euteleostomi</taxon>
        <taxon>Actinopterygii</taxon>
        <taxon>Neopterygii</taxon>
        <taxon>Teleostei</taxon>
        <taxon>Albuliformes</taxon>
        <taxon>Albulidae</taxon>
        <taxon>Albula</taxon>
    </lineage>
</organism>
<keyword evidence="3" id="KW-1185">Reference proteome</keyword>
<evidence type="ECO:0000256" key="1">
    <source>
        <dbReference type="ARBA" id="ARBA00009973"/>
    </source>
</evidence>
<dbReference type="AlphaFoldDB" id="A0A8T3DC62"/>
<comment type="caution">
    <text evidence="2">The sequence shown here is derived from an EMBL/GenBank/DDBJ whole genome shotgun (WGS) entry which is preliminary data.</text>
</comment>
<proteinExistence type="inferred from homology"/>
<dbReference type="OrthoDB" id="10003460at2759"/>
<dbReference type="PANTHER" id="PTHR28448:SF1">
    <property type="entry name" value="UPF0728 PROTEIN C10ORF53"/>
    <property type="match status" value="1"/>
</dbReference>
<gene>
    <name evidence="2" type="ORF">AGOR_G00114920</name>
</gene>
<dbReference type="InterPro" id="IPR027885">
    <property type="entry name" value="UPF0728"/>
</dbReference>